<organism evidence="4 5">
    <name type="scientific">Stachybotrys elegans</name>
    <dbReference type="NCBI Taxonomy" id="80388"/>
    <lineage>
        <taxon>Eukaryota</taxon>
        <taxon>Fungi</taxon>
        <taxon>Dikarya</taxon>
        <taxon>Ascomycota</taxon>
        <taxon>Pezizomycotina</taxon>
        <taxon>Sordariomycetes</taxon>
        <taxon>Hypocreomycetidae</taxon>
        <taxon>Hypocreales</taxon>
        <taxon>Stachybotryaceae</taxon>
        <taxon>Stachybotrys</taxon>
    </lineage>
</organism>
<sequence>MAEPLFHLLLIRPPVVQSLDKPSIQLAQASTFQKSLLAALEGTKVREESTRVSRDFIQSEQFIKDLDDTVDIKLLRKFGDLLDEASSGGELPAVTVLELARQVYGTSAAEVVKKPEFVRVVSRLKDSIVAIKFVQEDHGRPLEDLVKLLRDAELLRTVAEQQAARRSHGDDVSILENTTEPSSSQAEDVIVAEWQPQVSYAVGALVVFNGIRYVCIQAHTSLVGWEPPKVPALWVRVPATDPNNPDEPDKPPERNKSLFGLRNRSLILPSEKRLDSILKKPEKDGEGHDPQAEKQARLLLARHSNTLLAIRELKAIDTDHLVSTPRKTMEGTKIDFKFSSVKLFGDHLSQITELRGLNAEQFRAAASRSGTQPPGNSEPPRVAASSVAAVPDPLTLQDESGSASAVSLTRVLMSRPDGLTGSTSFTPQDPGSVALKLKADAPLSDATRSVLKTLGVNHEANPLPDVVRALRADLAHTETAVGALAVDALHETKVTMVNGNTIVSKYARPSVISKFWTGVDFGGSAPFLPRPPPPDPRIPHTKGKIQSIGVGDLIIVRQQLIGYEGADIAHVENVLKGESKKREHTSTTKQETVFTTEEETTTEDSHELATTNRFEMSQETQKQIKEQFDIKGSLQVTAKYGPAVELTAKAEGGYQRTKETATKTASKFAQDVTEKSTKKIVERLLKKQTVTTSTEVVELNAHGIDNTAGPTNVSGVYQWVNKVYEAQMFNYGLRALFDFMVPEPGAFLIQAMTQAATQAPTLEKPPSFPLWPIDVTETNYGYWVNMYRATDVKPPPPDYVTVSDAFVLGNLKPENGAVHNGTITIDQHYEAVHAKIGITFAFWEDNALIDVIVGSGFQRATPSSGAMVYTVSLGRERTSIPWAVSGFRISSLAVTVAVHCVATEDATNEWKADTHAKLLTAYKARMQEYDEKLATLQMQAGIVIQGRNPAANAVSIKQELKKNCISIITGQHYDDFNSIINSPMYGPRINLYEAEGEGEYVRFFEQAFEWENMMYVMYDYFWGRKNTWGDKLVIEDTDPEFEQFLKAGFCRVQVPARPGFEAAIDHFMTFGELWNGGPLPAISSPLFLPIADEIAERAQKPGNEVPQGAPWKVRIPTSLVKLRQDDKLPKWKKNADGEWVPDES</sequence>
<keyword evidence="1" id="KW-0378">Hydrolase</keyword>
<dbReference type="GO" id="GO:0005975">
    <property type="term" value="P:carbohydrate metabolic process"/>
    <property type="evidence" value="ECO:0007669"/>
    <property type="project" value="InterPro"/>
</dbReference>
<proteinExistence type="predicted"/>
<dbReference type="EMBL" id="JAGPNK010000032">
    <property type="protein sequence ID" value="KAH7303556.1"/>
    <property type="molecule type" value="Genomic_DNA"/>
</dbReference>
<feature type="domain" description="Chitin-binding type-3" evidence="3">
    <location>
        <begin position="191"/>
        <end position="237"/>
    </location>
</feature>
<reference evidence="4" key="1">
    <citation type="journal article" date="2021" name="Nat. Commun.">
        <title>Genetic determinants of endophytism in the Arabidopsis root mycobiome.</title>
        <authorList>
            <person name="Mesny F."/>
            <person name="Miyauchi S."/>
            <person name="Thiergart T."/>
            <person name="Pickel B."/>
            <person name="Atanasova L."/>
            <person name="Karlsson M."/>
            <person name="Huettel B."/>
            <person name="Barry K.W."/>
            <person name="Haridas S."/>
            <person name="Chen C."/>
            <person name="Bauer D."/>
            <person name="Andreopoulos W."/>
            <person name="Pangilinan J."/>
            <person name="LaButti K."/>
            <person name="Riley R."/>
            <person name="Lipzen A."/>
            <person name="Clum A."/>
            <person name="Drula E."/>
            <person name="Henrissat B."/>
            <person name="Kohler A."/>
            <person name="Grigoriev I.V."/>
            <person name="Martin F.M."/>
            <person name="Hacquard S."/>
        </authorList>
    </citation>
    <scope>NUCLEOTIDE SEQUENCE</scope>
    <source>
        <strain evidence="4">MPI-CAGE-CH-0235</strain>
    </source>
</reference>
<dbReference type="Gene3D" id="2.10.10.20">
    <property type="entry name" value="Carbohydrate-binding module superfamily 5/12"/>
    <property type="match status" value="1"/>
</dbReference>
<dbReference type="Pfam" id="PF02839">
    <property type="entry name" value="CBM_5_12"/>
    <property type="match status" value="1"/>
</dbReference>
<protein>
    <recommendedName>
        <fullName evidence="3">Chitin-binding type-3 domain-containing protein</fullName>
    </recommendedName>
</protein>
<keyword evidence="5" id="KW-1185">Reference proteome</keyword>
<feature type="compositionally biased region" description="Basic and acidic residues" evidence="2">
    <location>
        <begin position="247"/>
        <end position="256"/>
    </location>
</feature>
<evidence type="ECO:0000256" key="1">
    <source>
        <dbReference type="ARBA" id="ARBA00022801"/>
    </source>
</evidence>
<dbReference type="SMART" id="SM00495">
    <property type="entry name" value="ChtBD3"/>
    <property type="match status" value="1"/>
</dbReference>
<evidence type="ECO:0000259" key="3">
    <source>
        <dbReference type="SMART" id="SM00495"/>
    </source>
</evidence>
<feature type="region of interest" description="Disordered" evidence="2">
    <location>
        <begin position="363"/>
        <end position="385"/>
    </location>
</feature>
<dbReference type="GO" id="GO:0030246">
    <property type="term" value="F:carbohydrate binding"/>
    <property type="evidence" value="ECO:0007669"/>
    <property type="project" value="InterPro"/>
</dbReference>
<dbReference type="SUPFAM" id="SSF51055">
    <property type="entry name" value="Carbohydrate binding domain"/>
    <property type="match status" value="1"/>
</dbReference>
<dbReference type="GO" id="GO:0004553">
    <property type="term" value="F:hydrolase activity, hydrolyzing O-glycosyl compounds"/>
    <property type="evidence" value="ECO:0007669"/>
    <property type="project" value="InterPro"/>
</dbReference>
<feature type="region of interest" description="Disordered" evidence="2">
    <location>
        <begin position="237"/>
        <end position="258"/>
    </location>
</feature>
<dbReference type="OrthoDB" id="5226087at2759"/>
<dbReference type="InterPro" id="IPR003610">
    <property type="entry name" value="CBM5/12"/>
</dbReference>
<accession>A0A8K0SHB5</accession>
<name>A0A8K0SHB5_9HYPO</name>
<evidence type="ECO:0000313" key="4">
    <source>
        <dbReference type="EMBL" id="KAH7303556.1"/>
    </source>
</evidence>
<dbReference type="Proteomes" id="UP000813444">
    <property type="component" value="Unassembled WGS sequence"/>
</dbReference>
<dbReference type="CDD" id="cd12214">
    <property type="entry name" value="ChiA1_BD"/>
    <property type="match status" value="1"/>
</dbReference>
<evidence type="ECO:0000256" key="2">
    <source>
        <dbReference type="SAM" id="MobiDB-lite"/>
    </source>
</evidence>
<dbReference type="GO" id="GO:0005576">
    <property type="term" value="C:extracellular region"/>
    <property type="evidence" value="ECO:0007669"/>
    <property type="project" value="InterPro"/>
</dbReference>
<dbReference type="AlphaFoldDB" id="A0A8K0SHB5"/>
<evidence type="ECO:0000313" key="5">
    <source>
        <dbReference type="Proteomes" id="UP000813444"/>
    </source>
</evidence>
<dbReference type="InterPro" id="IPR036573">
    <property type="entry name" value="CBM_sf_5/12"/>
</dbReference>
<comment type="caution">
    <text evidence="4">The sequence shown here is derived from an EMBL/GenBank/DDBJ whole genome shotgun (WGS) entry which is preliminary data.</text>
</comment>
<gene>
    <name evidence="4" type="ORF">B0I35DRAFT_364718</name>
</gene>